<evidence type="ECO:0000313" key="17">
    <source>
        <dbReference type="EMBL" id="KAB2816538.1"/>
    </source>
</evidence>
<keyword evidence="13 14" id="KW-0472">Membrane</keyword>
<keyword evidence="11 14" id="KW-1133">Transmembrane helix</keyword>
<feature type="transmembrane region" description="Helical" evidence="14">
    <location>
        <begin position="12"/>
        <end position="35"/>
    </location>
</feature>
<evidence type="ECO:0000256" key="9">
    <source>
        <dbReference type="ARBA" id="ARBA00022777"/>
    </source>
</evidence>
<dbReference type="OrthoDB" id="9776727at2"/>
<dbReference type="AlphaFoldDB" id="A0A6L3ZGD9"/>
<dbReference type="InterPro" id="IPR003660">
    <property type="entry name" value="HAMP_dom"/>
</dbReference>
<evidence type="ECO:0000256" key="3">
    <source>
        <dbReference type="ARBA" id="ARBA00012438"/>
    </source>
</evidence>
<dbReference type="Proteomes" id="UP000484164">
    <property type="component" value="Unassembled WGS sequence"/>
</dbReference>
<evidence type="ECO:0000256" key="1">
    <source>
        <dbReference type="ARBA" id="ARBA00000085"/>
    </source>
</evidence>
<keyword evidence="7 14" id="KW-0812">Transmembrane</keyword>
<reference evidence="17 18" key="1">
    <citation type="submission" date="2019-10" db="EMBL/GenBank/DDBJ databases">
        <title>Genome sequence of Phaeocystidibacter marisrubri JCM30614 (type strain).</title>
        <authorList>
            <person name="Bowman J.P."/>
        </authorList>
    </citation>
    <scope>NUCLEOTIDE SEQUENCE [LARGE SCALE GENOMIC DNA]</scope>
    <source>
        <strain evidence="17 18">JCM 30614</strain>
    </source>
</reference>
<evidence type="ECO:0000259" key="15">
    <source>
        <dbReference type="PROSITE" id="PS50109"/>
    </source>
</evidence>
<dbReference type="InterPro" id="IPR036890">
    <property type="entry name" value="HATPase_C_sf"/>
</dbReference>
<dbReference type="InterPro" id="IPR036097">
    <property type="entry name" value="HisK_dim/P_sf"/>
</dbReference>
<comment type="caution">
    <text evidence="17">The sequence shown here is derived from an EMBL/GenBank/DDBJ whole genome shotgun (WGS) entry which is preliminary data.</text>
</comment>
<dbReference type="InterPro" id="IPR003594">
    <property type="entry name" value="HATPase_dom"/>
</dbReference>
<dbReference type="PRINTS" id="PR00344">
    <property type="entry name" value="BCTRLSENSOR"/>
</dbReference>
<evidence type="ECO:0000256" key="6">
    <source>
        <dbReference type="ARBA" id="ARBA00022679"/>
    </source>
</evidence>
<dbReference type="PROSITE" id="PS50885">
    <property type="entry name" value="HAMP"/>
    <property type="match status" value="1"/>
</dbReference>
<dbReference type="Gene3D" id="1.10.287.130">
    <property type="match status" value="1"/>
</dbReference>
<evidence type="ECO:0000256" key="4">
    <source>
        <dbReference type="ARBA" id="ARBA00022475"/>
    </source>
</evidence>
<evidence type="ECO:0000256" key="13">
    <source>
        <dbReference type="ARBA" id="ARBA00023136"/>
    </source>
</evidence>
<dbReference type="SUPFAM" id="SSF47384">
    <property type="entry name" value="Homodimeric domain of signal transducing histidine kinase"/>
    <property type="match status" value="1"/>
</dbReference>
<dbReference type="Pfam" id="PF00512">
    <property type="entry name" value="HisKA"/>
    <property type="match status" value="1"/>
</dbReference>
<sequence>MLGPNLSLRARIFISMLFMILVSFILTGLISLYHFQEESSEYHQERLRRKEYAIESNIEYFLASHPAQQVTDSLPSLFSNKICELSDVHNLDINLFSPSGELIITNNAYLFDDGFLSKTVPSEILQSISEGERRFIQPSADTSDVMLIYSTLYNNAGEPLAILNLPYFESSDLPENDLEFLETLFTLYMLLFIGAAVLAYFLSNYITHSLTVIANKMRKLQLGKNEPIYWKSEDEIGELVYEYNRMMSELEQNAIKLAQSERETAWKEMAKQVAHEIKNPLTPMRLSVQMLERKLKVDDPQRLREFTEGMISQIDALSNIATAFSRFASMPEMQLEKVALKSFLEKFRAAHEGLNLELPEEDVQVAVDKDQFTRVLNNLILNAQQAIPEGRKACISLGYEIAESTVRVFVKDNGSGIPEGRREKVFEPSFTTKTQGMGLGLAMVKNIVNGFDGSITFESVVGEGTTFVVELPTSKN</sequence>
<dbReference type="InterPro" id="IPR003661">
    <property type="entry name" value="HisK_dim/P_dom"/>
</dbReference>
<dbReference type="EMBL" id="WBVQ01000002">
    <property type="protein sequence ID" value="KAB2816538.1"/>
    <property type="molecule type" value="Genomic_DNA"/>
</dbReference>
<keyword evidence="10" id="KW-0067">ATP-binding</keyword>
<dbReference type="InterPro" id="IPR005467">
    <property type="entry name" value="His_kinase_dom"/>
</dbReference>
<evidence type="ECO:0000256" key="7">
    <source>
        <dbReference type="ARBA" id="ARBA00022692"/>
    </source>
</evidence>
<dbReference type="GO" id="GO:0005524">
    <property type="term" value="F:ATP binding"/>
    <property type="evidence" value="ECO:0007669"/>
    <property type="project" value="UniProtKB-KW"/>
</dbReference>
<dbReference type="InterPro" id="IPR050398">
    <property type="entry name" value="HssS/ArlS-like"/>
</dbReference>
<dbReference type="SMART" id="SM00388">
    <property type="entry name" value="HisKA"/>
    <property type="match status" value="1"/>
</dbReference>
<dbReference type="PANTHER" id="PTHR45528">
    <property type="entry name" value="SENSOR HISTIDINE KINASE CPXA"/>
    <property type="match status" value="1"/>
</dbReference>
<keyword evidence="18" id="KW-1185">Reference proteome</keyword>
<keyword evidence="9" id="KW-0418">Kinase</keyword>
<keyword evidence="4" id="KW-1003">Cell membrane</keyword>
<comment type="catalytic activity">
    <reaction evidence="1">
        <text>ATP + protein L-histidine = ADP + protein N-phospho-L-histidine.</text>
        <dbReference type="EC" id="2.7.13.3"/>
    </reaction>
</comment>
<dbReference type="PROSITE" id="PS50109">
    <property type="entry name" value="HIS_KIN"/>
    <property type="match status" value="1"/>
</dbReference>
<feature type="transmembrane region" description="Helical" evidence="14">
    <location>
        <begin position="185"/>
        <end position="207"/>
    </location>
</feature>
<dbReference type="Gene3D" id="6.10.340.10">
    <property type="match status" value="1"/>
</dbReference>
<dbReference type="Pfam" id="PF02518">
    <property type="entry name" value="HATPase_c"/>
    <property type="match status" value="1"/>
</dbReference>
<keyword evidence="8" id="KW-0547">Nucleotide-binding</keyword>
<feature type="domain" description="HAMP" evidence="16">
    <location>
        <begin position="204"/>
        <end position="255"/>
    </location>
</feature>
<dbReference type="CDD" id="cd00075">
    <property type="entry name" value="HATPase"/>
    <property type="match status" value="1"/>
</dbReference>
<accession>A0A6L3ZGD9</accession>
<evidence type="ECO:0000256" key="8">
    <source>
        <dbReference type="ARBA" id="ARBA00022741"/>
    </source>
</evidence>
<dbReference type="Gene3D" id="3.30.565.10">
    <property type="entry name" value="Histidine kinase-like ATPase, C-terminal domain"/>
    <property type="match status" value="1"/>
</dbReference>
<feature type="domain" description="Histidine kinase" evidence="15">
    <location>
        <begin position="272"/>
        <end position="475"/>
    </location>
</feature>
<evidence type="ECO:0000313" key="18">
    <source>
        <dbReference type="Proteomes" id="UP000484164"/>
    </source>
</evidence>
<dbReference type="PANTHER" id="PTHR45528:SF1">
    <property type="entry name" value="SENSOR HISTIDINE KINASE CPXA"/>
    <property type="match status" value="1"/>
</dbReference>
<keyword evidence="5" id="KW-0597">Phosphoprotein</keyword>
<name>A0A6L3ZGD9_9FLAO</name>
<evidence type="ECO:0000256" key="11">
    <source>
        <dbReference type="ARBA" id="ARBA00022989"/>
    </source>
</evidence>
<proteinExistence type="predicted"/>
<dbReference type="EC" id="2.7.13.3" evidence="3"/>
<dbReference type="RefSeq" id="WP_151693965.1">
    <property type="nucleotide sequence ID" value="NZ_BMGX01000001.1"/>
</dbReference>
<dbReference type="CDD" id="cd00082">
    <property type="entry name" value="HisKA"/>
    <property type="match status" value="1"/>
</dbReference>
<evidence type="ECO:0000256" key="12">
    <source>
        <dbReference type="ARBA" id="ARBA00023012"/>
    </source>
</evidence>
<comment type="subcellular location">
    <subcellularLocation>
        <location evidence="2">Cell membrane</location>
        <topology evidence="2">Multi-pass membrane protein</topology>
    </subcellularLocation>
</comment>
<dbReference type="GO" id="GO:0005886">
    <property type="term" value="C:plasma membrane"/>
    <property type="evidence" value="ECO:0007669"/>
    <property type="project" value="UniProtKB-SubCell"/>
</dbReference>
<gene>
    <name evidence="17" type="ORF">F8C82_12720</name>
</gene>
<organism evidence="17 18">
    <name type="scientific">Phaeocystidibacter marisrubri</name>
    <dbReference type="NCBI Taxonomy" id="1577780"/>
    <lineage>
        <taxon>Bacteria</taxon>
        <taxon>Pseudomonadati</taxon>
        <taxon>Bacteroidota</taxon>
        <taxon>Flavobacteriia</taxon>
        <taxon>Flavobacteriales</taxon>
        <taxon>Phaeocystidibacteraceae</taxon>
        <taxon>Phaeocystidibacter</taxon>
    </lineage>
</organism>
<evidence type="ECO:0000256" key="14">
    <source>
        <dbReference type="SAM" id="Phobius"/>
    </source>
</evidence>
<dbReference type="SMART" id="SM00387">
    <property type="entry name" value="HATPase_c"/>
    <property type="match status" value="1"/>
</dbReference>
<evidence type="ECO:0000256" key="5">
    <source>
        <dbReference type="ARBA" id="ARBA00022553"/>
    </source>
</evidence>
<dbReference type="InterPro" id="IPR004358">
    <property type="entry name" value="Sig_transdc_His_kin-like_C"/>
</dbReference>
<evidence type="ECO:0000256" key="10">
    <source>
        <dbReference type="ARBA" id="ARBA00022840"/>
    </source>
</evidence>
<dbReference type="GO" id="GO:0000155">
    <property type="term" value="F:phosphorelay sensor kinase activity"/>
    <property type="evidence" value="ECO:0007669"/>
    <property type="project" value="InterPro"/>
</dbReference>
<evidence type="ECO:0000259" key="16">
    <source>
        <dbReference type="PROSITE" id="PS50885"/>
    </source>
</evidence>
<keyword evidence="12" id="KW-0902">Two-component regulatory system</keyword>
<evidence type="ECO:0000256" key="2">
    <source>
        <dbReference type="ARBA" id="ARBA00004651"/>
    </source>
</evidence>
<keyword evidence="6" id="KW-0808">Transferase</keyword>
<protein>
    <recommendedName>
        <fullName evidence="3">histidine kinase</fullName>
        <ecNumber evidence="3">2.7.13.3</ecNumber>
    </recommendedName>
</protein>
<dbReference type="SUPFAM" id="SSF55874">
    <property type="entry name" value="ATPase domain of HSP90 chaperone/DNA topoisomerase II/histidine kinase"/>
    <property type="match status" value="1"/>
</dbReference>